<dbReference type="EMBL" id="VUJU01016186">
    <property type="protein sequence ID" value="KAF0690724.1"/>
    <property type="molecule type" value="Genomic_DNA"/>
</dbReference>
<gene>
    <name evidence="2" type="ORF">FWK35_00031425</name>
</gene>
<name>A0A6G0VJA1_APHCR</name>
<keyword evidence="1" id="KW-0812">Transmembrane</keyword>
<sequence>MKQVRDAIHVFSSSYKCAKENVRSLESFVLLVLGLDGVTSFINILMIFQSLSLLTVILLPLLITFQFTPILTTFDFDDINLLRRTCLVLFKSNSFKNEQHGVIPTTWLFQFTDDSGKISIFSKWPPGLDENVSSETIKSVTIPAQDWSSFKIRLLDNGKEYCKYHNIKYLSNYCASLLTKIQG</sequence>
<dbReference type="Proteomes" id="UP000478052">
    <property type="component" value="Unassembled WGS sequence"/>
</dbReference>
<keyword evidence="1" id="KW-1133">Transmembrane helix</keyword>
<accession>A0A6G0VJA1</accession>
<feature type="transmembrane region" description="Helical" evidence="1">
    <location>
        <begin position="28"/>
        <end position="48"/>
    </location>
</feature>
<feature type="transmembrane region" description="Helical" evidence="1">
    <location>
        <begin position="54"/>
        <end position="74"/>
    </location>
</feature>
<reference evidence="2 3" key="1">
    <citation type="submission" date="2019-08" db="EMBL/GenBank/DDBJ databases">
        <title>Whole genome of Aphis craccivora.</title>
        <authorList>
            <person name="Voronova N.V."/>
            <person name="Shulinski R.S."/>
            <person name="Bandarenka Y.V."/>
            <person name="Zhorov D.G."/>
            <person name="Warner D."/>
        </authorList>
    </citation>
    <scope>NUCLEOTIDE SEQUENCE [LARGE SCALE GENOMIC DNA]</scope>
    <source>
        <strain evidence="2">180601</strain>
        <tissue evidence="2">Whole Body</tissue>
    </source>
</reference>
<keyword evidence="1" id="KW-0472">Membrane</keyword>
<comment type="caution">
    <text evidence="2">The sequence shown here is derived from an EMBL/GenBank/DDBJ whole genome shotgun (WGS) entry which is preliminary data.</text>
</comment>
<evidence type="ECO:0000256" key="1">
    <source>
        <dbReference type="SAM" id="Phobius"/>
    </source>
</evidence>
<evidence type="ECO:0000313" key="3">
    <source>
        <dbReference type="Proteomes" id="UP000478052"/>
    </source>
</evidence>
<evidence type="ECO:0000313" key="2">
    <source>
        <dbReference type="EMBL" id="KAF0690724.1"/>
    </source>
</evidence>
<keyword evidence="3" id="KW-1185">Reference proteome</keyword>
<proteinExistence type="predicted"/>
<dbReference type="OrthoDB" id="10493231at2759"/>
<dbReference type="AlphaFoldDB" id="A0A6G0VJA1"/>
<organism evidence="2 3">
    <name type="scientific">Aphis craccivora</name>
    <name type="common">Cowpea aphid</name>
    <dbReference type="NCBI Taxonomy" id="307492"/>
    <lineage>
        <taxon>Eukaryota</taxon>
        <taxon>Metazoa</taxon>
        <taxon>Ecdysozoa</taxon>
        <taxon>Arthropoda</taxon>
        <taxon>Hexapoda</taxon>
        <taxon>Insecta</taxon>
        <taxon>Pterygota</taxon>
        <taxon>Neoptera</taxon>
        <taxon>Paraneoptera</taxon>
        <taxon>Hemiptera</taxon>
        <taxon>Sternorrhyncha</taxon>
        <taxon>Aphidomorpha</taxon>
        <taxon>Aphidoidea</taxon>
        <taxon>Aphididae</taxon>
        <taxon>Aphidini</taxon>
        <taxon>Aphis</taxon>
        <taxon>Aphis</taxon>
    </lineage>
</organism>
<protein>
    <submittedName>
        <fullName evidence="2">Uncharacterized protein</fullName>
    </submittedName>
</protein>